<evidence type="ECO:0000256" key="4">
    <source>
        <dbReference type="ARBA" id="ARBA00023125"/>
    </source>
</evidence>
<dbReference type="Pfam" id="PF00072">
    <property type="entry name" value="Response_reg"/>
    <property type="match status" value="2"/>
</dbReference>
<dbReference type="GO" id="GO:0000156">
    <property type="term" value="F:phosphorelay response regulator activity"/>
    <property type="evidence" value="ECO:0007669"/>
    <property type="project" value="TreeGrafter"/>
</dbReference>
<dbReference type="InterPro" id="IPR036641">
    <property type="entry name" value="HPT_dom_sf"/>
</dbReference>
<dbReference type="InterPro" id="IPR036388">
    <property type="entry name" value="WH-like_DNA-bd_sf"/>
</dbReference>
<protein>
    <submittedName>
        <fullName evidence="13">Response regulator</fullName>
    </submittedName>
</protein>
<keyword evidence="2" id="KW-0902">Two-component regulatory system</keyword>
<dbReference type="InterPro" id="IPR001789">
    <property type="entry name" value="Sig_transdc_resp-reg_receiver"/>
</dbReference>
<evidence type="ECO:0000256" key="9">
    <source>
        <dbReference type="SAM" id="Coils"/>
    </source>
</evidence>
<feature type="domain" description="OmpR/PhoB-type" evidence="12">
    <location>
        <begin position="126"/>
        <end position="225"/>
    </location>
</feature>
<comment type="caution">
    <text evidence="7">Lacks conserved residue(s) required for the propagation of feature annotation.</text>
</comment>
<dbReference type="InterPro" id="IPR039420">
    <property type="entry name" value="WalR-like"/>
</dbReference>
<evidence type="ECO:0000256" key="2">
    <source>
        <dbReference type="ARBA" id="ARBA00023012"/>
    </source>
</evidence>
<dbReference type="PROSITE" id="PS50110">
    <property type="entry name" value="RESPONSE_REGULATORY"/>
    <property type="match status" value="2"/>
</dbReference>
<dbReference type="Proteomes" id="UP000437131">
    <property type="component" value="Unassembled WGS sequence"/>
</dbReference>
<evidence type="ECO:0000256" key="3">
    <source>
        <dbReference type="ARBA" id="ARBA00023015"/>
    </source>
</evidence>
<comment type="caution">
    <text evidence="13">The sequence shown here is derived from an EMBL/GenBank/DDBJ whole genome shotgun (WGS) entry which is preliminary data.</text>
</comment>
<dbReference type="InterPro" id="IPR016032">
    <property type="entry name" value="Sig_transdc_resp-reg_C-effctor"/>
</dbReference>
<evidence type="ECO:0000256" key="8">
    <source>
        <dbReference type="PROSITE-ProRule" id="PRU01091"/>
    </source>
</evidence>
<dbReference type="GO" id="GO:0005829">
    <property type="term" value="C:cytosol"/>
    <property type="evidence" value="ECO:0007669"/>
    <property type="project" value="TreeGrafter"/>
</dbReference>
<sequence length="633" mass="73939">MRILLVDDDEILIDILEKTLQNQNYTIDAVMDGQQGWTYVSTYNYDLIILDWSLPKLDGISLCKRIRHYGYNMPIMILTARHSSQEKSYALDVGADDYLCKPFDIEELMARIRALFRRSQSYDQSSPLLNWGNLYLDPCICQVSYQGNTVQLTTKEYQLLELFLRHPHEVFNIEAIIENLWSSIEYPSEATVRSHLRHLRQKLKQAGLSENPIDTLRGRGYCLKSQPMKTEIKTEQNTLVFPSEIEKEKHLQQLTALNNIWEKYQDKRQEQLNILQTTLNQIKEQKINKNQLKKAIDNCHKLAGNLGVFGFNEASYLASQLEQLLKENLENKLDKIKQFETILNNLIWQINPQEDQQLNPLSNQIIDHCPLILVISEDVQFKKLFNQEAVKKGIITVTMTDLETVKIWFKSLEKEQFPDVVIMNIAFNQWQQELIEEYLAFITELNLQTPPIPSIIIGDRYERNFSHRTSAQERLLIAEKGGTFYLKKPLTPQEAIKFCQIALKKYAQGRKIMIIDEDEELLRLLPIYLQPWGFNITTLHDTRQFWDVLCAIAPDVLVLEIEMPYLNGIEICKMLRTHAQWYQLPIIYYTKHTEPIILEKAFNSGVNDIIPKTLTERTLAQRIIKNIESTLCL</sequence>
<dbReference type="SMART" id="SM00448">
    <property type="entry name" value="REC"/>
    <property type="match status" value="2"/>
</dbReference>
<dbReference type="CDD" id="cd00383">
    <property type="entry name" value="trans_reg_C"/>
    <property type="match status" value="1"/>
</dbReference>
<dbReference type="SMART" id="SM00862">
    <property type="entry name" value="Trans_reg_C"/>
    <property type="match status" value="1"/>
</dbReference>
<evidence type="ECO:0000256" key="1">
    <source>
        <dbReference type="ARBA" id="ARBA00022553"/>
    </source>
</evidence>
<feature type="domain" description="Response regulatory" evidence="10">
    <location>
        <begin position="2"/>
        <end position="116"/>
    </location>
</feature>
<evidence type="ECO:0000256" key="7">
    <source>
        <dbReference type="PROSITE-ProRule" id="PRU00169"/>
    </source>
</evidence>
<dbReference type="FunFam" id="3.40.50.2300:FF:000002">
    <property type="entry name" value="DNA-binding response regulator PhoP"/>
    <property type="match status" value="1"/>
</dbReference>
<dbReference type="GO" id="GO:0032993">
    <property type="term" value="C:protein-DNA complex"/>
    <property type="evidence" value="ECO:0007669"/>
    <property type="project" value="TreeGrafter"/>
</dbReference>
<dbReference type="CDD" id="cd00156">
    <property type="entry name" value="REC"/>
    <property type="match status" value="1"/>
</dbReference>
<dbReference type="InterPro" id="IPR001867">
    <property type="entry name" value="OmpR/PhoB-type_DNA-bd"/>
</dbReference>
<dbReference type="SUPFAM" id="SSF47226">
    <property type="entry name" value="Histidine-containing phosphotransfer domain, HPT domain"/>
    <property type="match status" value="1"/>
</dbReference>
<dbReference type="SUPFAM" id="SSF52172">
    <property type="entry name" value="CheY-like"/>
    <property type="match status" value="2"/>
</dbReference>
<dbReference type="GO" id="GO:0000976">
    <property type="term" value="F:transcription cis-regulatory region binding"/>
    <property type="evidence" value="ECO:0007669"/>
    <property type="project" value="TreeGrafter"/>
</dbReference>
<dbReference type="PROSITE" id="PS51755">
    <property type="entry name" value="OMPR_PHOB"/>
    <property type="match status" value="1"/>
</dbReference>
<evidence type="ECO:0000256" key="6">
    <source>
        <dbReference type="PROSITE-ProRule" id="PRU00110"/>
    </source>
</evidence>
<keyword evidence="9" id="KW-0175">Coiled coil</keyword>
<evidence type="ECO:0000313" key="14">
    <source>
        <dbReference type="Proteomes" id="UP000437131"/>
    </source>
</evidence>
<feature type="modified residue" description="Phosphohistidine" evidence="6">
    <location>
        <position position="300"/>
    </location>
</feature>
<dbReference type="Gene3D" id="1.10.10.10">
    <property type="entry name" value="Winged helix-like DNA-binding domain superfamily/Winged helix DNA-binding domain"/>
    <property type="match status" value="1"/>
</dbReference>
<evidence type="ECO:0000259" key="11">
    <source>
        <dbReference type="PROSITE" id="PS50894"/>
    </source>
</evidence>
<keyword evidence="1 7" id="KW-0597">Phosphoprotein</keyword>
<dbReference type="Pfam" id="PF01627">
    <property type="entry name" value="Hpt"/>
    <property type="match status" value="1"/>
</dbReference>
<evidence type="ECO:0000256" key="5">
    <source>
        <dbReference type="ARBA" id="ARBA00023163"/>
    </source>
</evidence>
<dbReference type="SUPFAM" id="SSF46894">
    <property type="entry name" value="C-terminal effector domain of the bipartite response regulators"/>
    <property type="match status" value="1"/>
</dbReference>
<evidence type="ECO:0000313" key="13">
    <source>
        <dbReference type="EMBL" id="MTF37859.1"/>
    </source>
</evidence>
<keyword evidence="4 8" id="KW-0238">DNA-binding</keyword>
<keyword evidence="5" id="KW-0804">Transcription</keyword>
<feature type="coiled-coil region" evidence="9">
    <location>
        <begin position="265"/>
        <end position="295"/>
    </location>
</feature>
<proteinExistence type="predicted"/>
<dbReference type="Gene3D" id="1.20.120.160">
    <property type="entry name" value="HPT domain"/>
    <property type="match status" value="1"/>
</dbReference>
<dbReference type="PANTHER" id="PTHR48111">
    <property type="entry name" value="REGULATOR OF RPOS"/>
    <property type="match status" value="1"/>
</dbReference>
<keyword evidence="3" id="KW-0805">Transcription regulation</keyword>
<organism evidence="13 14">
    <name type="scientific">Cyanobacterium aponinum 0216</name>
    <dbReference type="NCBI Taxonomy" id="2676140"/>
    <lineage>
        <taxon>Bacteria</taxon>
        <taxon>Bacillati</taxon>
        <taxon>Cyanobacteriota</taxon>
        <taxon>Cyanophyceae</taxon>
        <taxon>Oscillatoriophycideae</taxon>
        <taxon>Chroococcales</taxon>
        <taxon>Geminocystaceae</taxon>
        <taxon>Cyanobacterium</taxon>
    </lineage>
</organism>
<gene>
    <name evidence="13" type="ORF">GGC33_02820</name>
</gene>
<dbReference type="Pfam" id="PF00486">
    <property type="entry name" value="Trans_reg_C"/>
    <property type="match status" value="1"/>
</dbReference>
<evidence type="ECO:0000259" key="10">
    <source>
        <dbReference type="PROSITE" id="PS50110"/>
    </source>
</evidence>
<dbReference type="AlphaFoldDB" id="A0A844GSG1"/>
<reference evidence="13 14" key="1">
    <citation type="submission" date="2019-11" db="EMBL/GenBank/DDBJ databases">
        <title>Isolation of a new High Light Tolerant Cyanobacteria.</title>
        <authorList>
            <person name="Dobson Z."/>
            <person name="Vaughn N."/>
            <person name="Vaughn M."/>
            <person name="Fromme P."/>
            <person name="Mazor Y."/>
        </authorList>
    </citation>
    <scope>NUCLEOTIDE SEQUENCE [LARGE SCALE GENOMIC DNA]</scope>
    <source>
        <strain evidence="13 14">0216</strain>
    </source>
</reference>
<feature type="modified residue" description="4-aspartylphosphate" evidence="7">
    <location>
        <position position="51"/>
    </location>
</feature>
<evidence type="ECO:0000259" key="12">
    <source>
        <dbReference type="PROSITE" id="PS51755"/>
    </source>
</evidence>
<dbReference type="RefSeq" id="WP_155082718.1">
    <property type="nucleotide sequence ID" value="NZ_WMIA01000002.1"/>
</dbReference>
<feature type="domain" description="Response regulatory" evidence="10">
    <location>
        <begin position="511"/>
        <end position="627"/>
    </location>
</feature>
<dbReference type="PROSITE" id="PS50894">
    <property type="entry name" value="HPT"/>
    <property type="match status" value="1"/>
</dbReference>
<accession>A0A844GSG1</accession>
<dbReference type="PANTHER" id="PTHR48111:SF15">
    <property type="entry name" value="OMPR SUBFAMILY"/>
    <property type="match status" value="1"/>
</dbReference>
<dbReference type="InterPro" id="IPR011006">
    <property type="entry name" value="CheY-like_superfamily"/>
</dbReference>
<feature type="DNA-binding region" description="OmpR/PhoB-type" evidence="8">
    <location>
        <begin position="126"/>
        <end position="225"/>
    </location>
</feature>
<feature type="domain" description="HPt" evidence="11">
    <location>
        <begin position="253"/>
        <end position="364"/>
    </location>
</feature>
<dbReference type="GO" id="GO:0006355">
    <property type="term" value="P:regulation of DNA-templated transcription"/>
    <property type="evidence" value="ECO:0007669"/>
    <property type="project" value="InterPro"/>
</dbReference>
<dbReference type="EMBL" id="WMIA01000002">
    <property type="protein sequence ID" value="MTF37859.1"/>
    <property type="molecule type" value="Genomic_DNA"/>
</dbReference>
<name>A0A844GSG1_9CHRO</name>
<dbReference type="InterPro" id="IPR008207">
    <property type="entry name" value="Sig_transdc_His_kin_Hpt_dom"/>
</dbReference>
<dbReference type="Gene3D" id="3.40.50.2300">
    <property type="match status" value="2"/>
</dbReference>